<feature type="region of interest" description="Disordered" evidence="11">
    <location>
        <begin position="1"/>
        <end position="28"/>
    </location>
</feature>
<dbReference type="Pfam" id="PF03372">
    <property type="entry name" value="Exo_endo_phos"/>
    <property type="match status" value="1"/>
</dbReference>
<evidence type="ECO:0000256" key="6">
    <source>
        <dbReference type="ARBA" id="ARBA00022763"/>
    </source>
</evidence>
<accession>A0AAD7UBH8</accession>
<keyword evidence="6" id="KW-0227">DNA damage</keyword>
<comment type="caution">
    <text evidence="14">The sequence shown here is derived from an EMBL/GenBank/DDBJ whole genome shotgun (WGS) entry which is preliminary data.</text>
</comment>
<feature type="transmembrane region" description="Helical" evidence="12">
    <location>
        <begin position="35"/>
        <end position="53"/>
    </location>
</feature>
<dbReference type="GO" id="GO:0005737">
    <property type="term" value="C:cytoplasm"/>
    <property type="evidence" value="ECO:0007669"/>
    <property type="project" value="TreeGrafter"/>
</dbReference>
<keyword evidence="4" id="KW-0540">Nuclease</keyword>
<gene>
    <name evidence="14" type="ORF">CTAYLR_006728</name>
</gene>
<evidence type="ECO:0000256" key="12">
    <source>
        <dbReference type="SAM" id="Phobius"/>
    </source>
</evidence>
<evidence type="ECO:0000313" key="15">
    <source>
        <dbReference type="Proteomes" id="UP001230188"/>
    </source>
</evidence>
<evidence type="ECO:0000256" key="3">
    <source>
        <dbReference type="ARBA" id="ARBA00004322"/>
    </source>
</evidence>
<dbReference type="AlphaFoldDB" id="A0AAD7UBH8"/>
<evidence type="ECO:0000256" key="8">
    <source>
        <dbReference type="ARBA" id="ARBA00022842"/>
    </source>
</evidence>
<feature type="domain" description="Endonuclease/exonuclease/phosphatase" evidence="13">
    <location>
        <begin position="169"/>
        <end position="439"/>
    </location>
</feature>
<dbReference type="GO" id="GO:0004518">
    <property type="term" value="F:nuclease activity"/>
    <property type="evidence" value="ECO:0007669"/>
    <property type="project" value="UniProtKB-KW"/>
</dbReference>
<sequence length="448" mass="49262">MRPRATRSGSYDAEAQQPEDDEDDKKERRGWRRGFVSSVAATVGLCVVAYVLWPRQLSPVDAAAHKAAASALRARLAELTRRIQTRVRHRRERHPAPSFRRLAEAAPPRASVGAGASASDAALAVLRRRVATAEREAWRQENVDREGAYESLCDRAPPKPSSKRVVRVATVNLWQPQAASWPARRRAIAGILREAAPDIVAMQEVRGGANWAEELRRELEGLDHARYVAGTGDGRGGAAPPGWTEEGVAILSRFALEAEDTVGMPPARDSSDRNPRTTLGARVATPLGTLRVVASHLSYDRDQQCRAVRDHLKPWLDGLWDSDKNVRAQVLLGDLNIYPDFEWPIDTLELAPDVRAALGSPCAAGGSTTTTTKNPPVFVDAWTATRNDDPGWTFPNPETLHLDPARPDRVLVRGLVPREAFVLGCDPLVDNPNTWPSDHRILVVDLVR</sequence>
<keyword evidence="15" id="KW-1185">Reference proteome</keyword>
<dbReference type="PANTHER" id="PTHR15822:SF4">
    <property type="entry name" value="TYROSYL-DNA PHOSPHODIESTERASE 2"/>
    <property type="match status" value="1"/>
</dbReference>
<evidence type="ECO:0000256" key="11">
    <source>
        <dbReference type="SAM" id="MobiDB-lite"/>
    </source>
</evidence>
<dbReference type="GO" id="GO:0070260">
    <property type="term" value="F:5'-tyrosyl-DNA phosphodiesterase activity"/>
    <property type="evidence" value="ECO:0007669"/>
    <property type="project" value="TreeGrafter"/>
</dbReference>
<evidence type="ECO:0000256" key="1">
    <source>
        <dbReference type="ARBA" id="ARBA00001936"/>
    </source>
</evidence>
<dbReference type="InterPro" id="IPR005135">
    <property type="entry name" value="Endo/exonuclease/phosphatase"/>
</dbReference>
<dbReference type="InterPro" id="IPR036691">
    <property type="entry name" value="Endo/exonu/phosph_ase_sf"/>
</dbReference>
<evidence type="ECO:0000313" key="14">
    <source>
        <dbReference type="EMBL" id="KAJ8601503.1"/>
    </source>
</evidence>
<dbReference type="GO" id="GO:0046872">
    <property type="term" value="F:metal ion binding"/>
    <property type="evidence" value="ECO:0007669"/>
    <property type="project" value="UniProtKB-KW"/>
</dbReference>
<comment type="cofactor">
    <cofactor evidence="1">
        <name>Mn(2+)</name>
        <dbReference type="ChEBI" id="CHEBI:29035"/>
    </cofactor>
</comment>
<keyword evidence="12" id="KW-0812">Transmembrane</keyword>
<protein>
    <recommendedName>
        <fullName evidence="13">Endonuclease/exonuclease/phosphatase domain-containing protein</fullName>
    </recommendedName>
</protein>
<dbReference type="SUPFAM" id="SSF56219">
    <property type="entry name" value="DNase I-like"/>
    <property type="match status" value="1"/>
</dbReference>
<organism evidence="14 15">
    <name type="scientific">Chrysophaeum taylorii</name>
    <dbReference type="NCBI Taxonomy" id="2483200"/>
    <lineage>
        <taxon>Eukaryota</taxon>
        <taxon>Sar</taxon>
        <taxon>Stramenopiles</taxon>
        <taxon>Ochrophyta</taxon>
        <taxon>Pelagophyceae</taxon>
        <taxon>Pelagomonadales</taxon>
        <taxon>Pelagomonadaceae</taxon>
        <taxon>Chrysophaeum</taxon>
    </lineage>
</organism>
<keyword evidence="8" id="KW-0460">Magnesium</keyword>
<proteinExistence type="predicted"/>
<keyword evidence="7" id="KW-0378">Hydrolase</keyword>
<dbReference type="GO" id="GO:0003697">
    <property type="term" value="F:single-stranded DNA binding"/>
    <property type="evidence" value="ECO:0007669"/>
    <property type="project" value="TreeGrafter"/>
</dbReference>
<evidence type="ECO:0000256" key="7">
    <source>
        <dbReference type="ARBA" id="ARBA00022801"/>
    </source>
</evidence>
<keyword evidence="5" id="KW-0479">Metal-binding</keyword>
<evidence type="ECO:0000256" key="10">
    <source>
        <dbReference type="ARBA" id="ARBA00023242"/>
    </source>
</evidence>
<dbReference type="Gene3D" id="3.60.10.10">
    <property type="entry name" value="Endonuclease/exonuclease/phosphatase"/>
    <property type="match status" value="1"/>
</dbReference>
<evidence type="ECO:0000256" key="5">
    <source>
        <dbReference type="ARBA" id="ARBA00022723"/>
    </source>
</evidence>
<keyword evidence="12" id="KW-1133">Transmembrane helix</keyword>
<keyword evidence="9" id="KW-0234">DNA repair</keyword>
<evidence type="ECO:0000256" key="2">
    <source>
        <dbReference type="ARBA" id="ARBA00001946"/>
    </source>
</evidence>
<dbReference type="PANTHER" id="PTHR15822">
    <property type="entry name" value="TRAF AND TNF RECEPTOR-ASSOCIATED PROTEIN"/>
    <property type="match status" value="1"/>
</dbReference>
<evidence type="ECO:0000256" key="9">
    <source>
        <dbReference type="ARBA" id="ARBA00023204"/>
    </source>
</evidence>
<dbReference type="GO" id="GO:0006302">
    <property type="term" value="P:double-strand break repair"/>
    <property type="evidence" value="ECO:0007669"/>
    <property type="project" value="TreeGrafter"/>
</dbReference>
<evidence type="ECO:0000256" key="4">
    <source>
        <dbReference type="ARBA" id="ARBA00022722"/>
    </source>
</evidence>
<keyword evidence="12" id="KW-0472">Membrane</keyword>
<dbReference type="EMBL" id="JAQMWT010000427">
    <property type="protein sequence ID" value="KAJ8601503.1"/>
    <property type="molecule type" value="Genomic_DNA"/>
</dbReference>
<comment type="cofactor">
    <cofactor evidence="2">
        <name>Mg(2+)</name>
        <dbReference type="ChEBI" id="CHEBI:18420"/>
    </cofactor>
</comment>
<reference evidence="14" key="1">
    <citation type="submission" date="2023-01" db="EMBL/GenBank/DDBJ databases">
        <title>Metagenome sequencing of chrysophaentin producing Chrysophaeum taylorii.</title>
        <authorList>
            <person name="Davison J."/>
            <person name="Bewley C."/>
        </authorList>
    </citation>
    <scope>NUCLEOTIDE SEQUENCE</scope>
    <source>
        <strain evidence="14">NIES-1699</strain>
    </source>
</reference>
<evidence type="ECO:0000259" key="13">
    <source>
        <dbReference type="Pfam" id="PF03372"/>
    </source>
</evidence>
<keyword evidence="10" id="KW-0539">Nucleus</keyword>
<comment type="subcellular location">
    <subcellularLocation>
        <location evidence="3">Nucleus</location>
        <location evidence="3">PML body</location>
    </subcellularLocation>
</comment>
<dbReference type="Proteomes" id="UP001230188">
    <property type="component" value="Unassembled WGS sequence"/>
</dbReference>
<dbReference type="InterPro" id="IPR051547">
    <property type="entry name" value="TDP2-like"/>
</dbReference>
<name>A0AAD7UBH8_9STRA</name>